<comment type="cofactor">
    <cofactor evidence="1 3">
        <name>Zn(2+)</name>
        <dbReference type="ChEBI" id="CHEBI:29105"/>
    </cofactor>
    <text evidence="1 3">Binds 2 Zn(2+) ions per subunit.</text>
</comment>
<comment type="subcellular location">
    <subcellularLocation>
        <location evidence="1">Cytoplasm</location>
    </subcellularLocation>
</comment>
<feature type="binding site" evidence="3">
    <location>
        <position position="62"/>
    </location>
    <ligand>
        <name>Zn(2+)</name>
        <dbReference type="ChEBI" id="CHEBI:29105"/>
        <label>1</label>
        <note>catalytic</note>
    </ligand>
</feature>
<feature type="binding site" evidence="3">
    <location>
        <position position="64"/>
    </location>
    <ligand>
        <name>Zn(2+)</name>
        <dbReference type="ChEBI" id="CHEBI:29105"/>
        <label>1</label>
        <note>catalytic</note>
    </ligand>
</feature>
<feature type="binding site" evidence="3">
    <location>
        <position position="225"/>
    </location>
    <ligand>
        <name>Zn(2+)</name>
        <dbReference type="ChEBI" id="CHEBI:29105"/>
        <label>2</label>
        <note>catalytic</note>
    </ligand>
</feature>
<name>A0A6N8I4D8_9FIRM</name>
<keyword evidence="1 3" id="KW-0479">Metal-binding</keyword>
<feature type="binding site" evidence="3">
    <location>
        <position position="280"/>
    </location>
    <ligand>
        <name>Zn(2+)</name>
        <dbReference type="ChEBI" id="CHEBI:29105"/>
        <label>1</label>
        <note>catalytic</note>
    </ligand>
</feature>
<sequence>MITLLKDVNCFCPKHIGQKDILIANEKIERIDPVGRWENCPFLDRIIDCDGLTAFPGLIDQHVHIVGGGGEHGFASRIGDINPDHVFLSGVTTLVGLLGFDSCTKDPANLFAGAKSLRQSGLTAYLYSGSYTFPMPSLTQSILRDLILVDEVIGVGEVAIADHRSSQPSALELAELASAVHAGGMIGGKAGVVHIHLGEGKRGMGLLLDVLEQTDLPKEMFVPTHVNRQPKLFEQAMEYCRNGGNIDLTAGETHGIPVPDAIEMLVDSGMDLSRVTVSSDSNGSIPTGGVGKIQELYDDIRGCIVKKGIRPETAFSFVTENVAKILKLYPEKGTLQEGADADIALLDCGYRLRKLFCLGKQTVDDGHRVNSEE</sequence>
<organism evidence="5 6">
    <name type="scientific">Caproicibacter fermentans</name>
    <dbReference type="NCBI Taxonomy" id="2576756"/>
    <lineage>
        <taxon>Bacteria</taxon>
        <taxon>Bacillati</taxon>
        <taxon>Bacillota</taxon>
        <taxon>Clostridia</taxon>
        <taxon>Eubacteriales</taxon>
        <taxon>Acutalibacteraceae</taxon>
        <taxon>Caproicibacter</taxon>
    </lineage>
</organism>
<dbReference type="GO" id="GO:0005737">
    <property type="term" value="C:cytoplasm"/>
    <property type="evidence" value="ECO:0007669"/>
    <property type="project" value="UniProtKB-SubCell"/>
</dbReference>
<dbReference type="SUPFAM" id="SSF51338">
    <property type="entry name" value="Composite domain of metallo-dependent hydrolases"/>
    <property type="match status" value="1"/>
</dbReference>
<keyword evidence="1" id="KW-0482">Metalloprotease</keyword>
<evidence type="ECO:0000256" key="1">
    <source>
        <dbReference type="PIRNR" id="PIRNR001238"/>
    </source>
</evidence>
<dbReference type="EC" id="3.4.19.-" evidence="1"/>
<keyword evidence="1" id="KW-0645">Protease</keyword>
<dbReference type="InterPro" id="IPR032466">
    <property type="entry name" value="Metal_Hydrolase"/>
</dbReference>
<dbReference type="InterPro" id="IPR050378">
    <property type="entry name" value="Metallo-dep_Hydrolases_sf"/>
</dbReference>
<dbReference type="GO" id="GO:0016810">
    <property type="term" value="F:hydrolase activity, acting on carbon-nitrogen (but not peptide) bonds"/>
    <property type="evidence" value="ECO:0007669"/>
    <property type="project" value="InterPro"/>
</dbReference>
<comment type="function">
    <text evidence="1">Catalyzes the hydrolytic cleavage of a subset of L-isoaspartyl (L-beta-aspartyl) dipeptides. Used to degrade proteins damaged by L-isoaspartyl residues formation.</text>
</comment>
<feature type="active site" description="Proton acceptor" evidence="2">
    <location>
        <position position="280"/>
    </location>
</feature>
<dbReference type="EMBL" id="VWXL01000106">
    <property type="protein sequence ID" value="MVB12828.1"/>
    <property type="molecule type" value="Genomic_DNA"/>
</dbReference>
<dbReference type="Proteomes" id="UP000469440">
    <property type="component" value="Unassembled WGS sequence"/>
</dbReference>
<keyword evidence="1 5" id="KW-0378">Hydrolase</keyword>
<comment type="PTM">
    <text evidence="1">Carboxylation allows a single lysine to coordinate two zinc ions.</text>
</comment>
<evidence type="ECO:0000256" key="2">
    <source>
        <dbReference type="PIRSR" id="PIRSR001238-1"/>
    </source>
</evidence>
<dbReference type="InterPro" id="IPR011059">
    <property type="entry name" value="Metal-dep_hydrolase_composite"/>
</dbReference>
<comment type="similarity">
    <text evidence="1">Belongs to the peptidase M38 family.</text>
</comment>
<dbReference type="InterPro" id="IPR006680">
    <property type="entry name" value="Amidohydro-rel"/>
</dbReference>
<feature type="binding site" evidence="3">
    <location>
        <position position="196"/>
    </location>
    <ligand>
        <name>Zn(2+)</name>
        <dbReference type="ChEBI" id="CHEBI:29105"/>
        <label>2</label>
        <note>catalytic</note>
    </ligand>
</feature>
<dbReference type="GO" id="GO:0008798">
    <property type="term" value="F:beta-aspartyl-peptidase activity"/>
    <property type="evidence" value="ECO:0007669"/>
    <property type="project" value="InterPro"/>
</dbReference>
<dbReference type="Gene3D" id="3.20.20.140">
    <property type="entry name" value="Metal-dependent hydrolases"/>
    <property type="match status" value="1"/>
</dbReference>
<dbReference type="PANTHER" id="PTHR11647">
    <property type="entry name" value="HYDRANTOINASE/DIHYDROPYRIMIDINASE FAMILY MEMBER"/>
    <property type="match status" value="1"/>
</dbReference>
<dbReference type="GO" id="GO:0008237">
    <property type="term" value="F:metallopeptidase activity"/>
    <property type="evidence" value="ECO:0007669"/>
    <property type="project" value="UniProtKB-KW"/>
</dbReference>
<evidence type="ECO:0000313" key="5">
    <source>
        <dbReference type="EMBL" id="MVB12828.1"/>
    </source>
</evidence>
<feature type="domain" description="Amidohydrolase-related" evidence="4">
    <location>
        <begin position="54"/>
        <end position="355"/>
    </location>
</feature>
<dbReference type="RefSeq" id="WP_166525182.1">
    <property type="nucleotide sequence ID" value="NZ_VWXL01000106.1"/>
</dbReference>
<evidence type="ECO:0000259" key="4">
    <source>
        <dbReference type="Pfam" id="PF01979"/>
    </source>
</evidence>
<proteinExistence type="inferred from homology"/>
<dbReference type="PIRSF" id="PIRSF001238">
    <property type="entry name" value="IadA"/>
    <property type="match status" value="1"/>
</dbReference>
<protein>
    <recommendedName>
        <fullName evidence="1">Isoaspartyl dipeptidase</fullName>
        <ecNumber evidence="1">3.4.19.-</ecNumber>
    </recommendedName>
</protein>
<dbReference type="GO" id="GO:0046872">
    <property type="term" value="F:metal ion binding"/>
    <property type="evidence" value="ECO:0007669"/>
    <property type="project" value="UniProtKB-KW"/>
</dbReference>
<keyword evidence="6" id="KW-1185">Reference proteome</keyword>
<evidence type="ECO:0000313" key="6">
    <source>
        <dbReference type="Proteomes" id="UP000469440"/>
    </source>
</evidence>
<accession>A0A6N8I4D8</accession>
<gene>
    <name evidence="5" type="primary">iadA</name>
    <name evidence="5" type="ORF">CAFE_35740</name>
</gene>
<dbReference type="GO" id="GO:0006508">
    <property type="term" value="P:proteolysis"/>
    <property type="evidence" value="ECO:0007669"/>
    <property type="project" value="UniProtKB-KW"/>
</dbReference>
<dbReference type="Gene3D" id="2.30.40.10">
    <property type="entry name" value="Urease, subunit C, domain 1"/>
    <property type="match status" value="1"/>
</dbReference>
<dbReference type="SUPFAM" id="SSF51556">
    <property type="entry name" value="Metallo-dependent hydrolases"/>
    <property type="match status" value="1"/>
</dbReference>
<dbReference type="PANTHER" id="PTHR11647:SF1">
    <property type="entry name" value="COLLAPSIN RESPONSE MEDIATOR PROTEIN"/>
    <property type="match status" value="1"/>
</dbReference>
<reference evidence="5 6" key="1">
    <citation type="submission" date="2019-09" db="EMBL/GenBank/DDBJ databases">
        <title>Genome sequence of Clostridium sp. EA1.</title>
        <authorList>
            <person name="Poehlein A."/>
            <person name="Bengelsdorf F.R."/>
            <person name="Daniel R."/>
        </authorList>
    </citation>
    <scope>NUCLEOTIDE SEQUENCE [LARGE SCALE GENOMIC DNA]</scope>
    <source>
        <strain evidence="5 6">EA1</strain>
    </source>
</reference>
<comment type="caution">
    <text evidence="5">The sequence shown here is derived from an EMBL/GenBank/DDBJ whole genome shotgun (WGS) entry which is preliminary data.</text>
</comment>
<dbReference type="Pfam" id="PF01979">
    <property type="entry name" value="Amidohydro_1"/>
    <property type="match status" value="1"/>
</dbReference>
<keyword evidence="1 3" id="KW-0862">Zinc</keyword>
<evidence type="ECO:0000256" key="3">
    <source>
        <dbReference type="PIRSR" id="PIRSR001238-3"/>
    </source>
</evidence>
<dbReference type="NCBIfam" id="TIGR01975">
    <property type="entry name" value="isoAsp_dipep"/>
    <property type="match status" value="1"/>
</dbReference>
<dbReference type="InterPro" id="IPR010229">
    <property type="entry name" value="Pept_M38_dipep"/>
</dbReference>
<dbReference type="AlphaFoldDB" id="A0A6N8I4D8"/>